<dbReference type="EMBL" id="LHXU01000124">
    <property type="protein sequence ID" value="KXA98020.1"/>
    <property type="molecule type" value="Genomic_DNA"/>
</dbReference>
<proteinExistence type="predicted"/>
<reference evidence="2 3" key="1">
    <citation type="journal article" date="2016" name="Sci. Rep.">
        <title>Metabolic traits of an uncultured archaeal lineage -MSBL1- from brine pools of the Red Sea.</title>
        <authorList>
            <person name="Mwirichia R."/>
            <person name="Alam I."/>
            <person name="Rashid M."/>
            <person name="Vinu M."/>
            <person name="Ba-Alawi W."/>
            <person name="Anthony Kamau A."/>
            <person name="Kamanda Ngugi D."/>
            <person name="Goker M."/>
            <person name="Klenk H.P."/>
            <person name="Bajic V."/>
            <person name="Stingl U."/>
        </authorList>
    </citation>
    <scope>NUCLEOTIDE SEQUENCE [LARGE SCALE GENOMIC DNA]</scope>
    <source>
        <strain evidence="2">SCGC-AAA259M10</strain>
    </source>
</reference>
<sequence length="87" mass="10583">GGSISLHYVYFMNRNRLFFMIKNLEIHKKIFFLLFFVSYLFWRNALKWINFSSDLSYFKVFIKAVKRGLSFEVSTNKVICQMNEEDY</sequence>
<name>A0A133UV64_9EURY</name>
<keyword evidence="1" id="KW-0472">Membrane</keyword>
<evidence type="ECO:0000256" key="1">
    <source>
        <dbReference type="SAM" id="Phobius"/>
    </source>
</evidence>
<dbReference type="AlphaFoldDB" id="A0A133UV64"/>
<gene>
    <name evidence="2" type="ORF">AKJ40_04970</name>
</gene>
<comment type="caution">
    <text evidence="2">The sequence shown here is derived from an EMBL/GenBank/DDBJ whole genome shotgun (WGS) entry which is preliminary data.</text>
</comment>
<feature type="transmembrane region" description="Helical" evidence="1">
    <location>
        <begin position="26"/>
        <end position="42"/>
    </location>
</feature>
<feature type="non-terminal residue" evidence="2">
    <location>
        <position position="1"/>
    </location>
</feature>
<accession>A0A133UV64</accession>
<organism evidence="2 3">
    <name type="scientific">candidate division MSBL1 archaeon SCGC-AAA259M10</name>
    <dbReference type="NCBI Taxonomy" id="1698270"/>
    <lineage>
        <taxon>Archaea</taxon>
        <taxon>Methanobacteriati</taxon>
        <taxon>Methanobacteriota</taxon>
        <taxon>candidate division MSBL1</taxon>
    </lineage>
</organism>
<protein>
    <submittedName>
        <fullName evidence="2">Uncharacterized protein</fullName>
    </submittedName>
</protein>
<keyword evidence="1" id="KW-0812">Transmembrane</keyword>
<keyword evidence="3" id="KW-1185">Reference proteome</keyword>
<dbReference type="Proteomes" id="UP000070341">
    <property type="component" value="Unassembled WGS sequence"/>
</dbReference>
<evidence type="ECO:0000313" key="2">
    <source>
        <dbReference type="EMBL" id="KXA98020.1"/>
    </source>
</evidence>
<evidence type="ECO:0000313" key="3">
    <source>
        <dbReference type="Proteomes" id="UP000070341"/>
    </source>
</evidence>
<keyword evidence="1" id="KW-1133">Transmembrane helix</keyword>